<dbReference type="PATRIC" id="fig|1276920.7.peg.1582"/>
<organism evidence="1 2">
    <name type="scientific">Paeniglutamicibacter gangotriensis Lz1y</name>
    <dbReference type="NCBI Taxonomy" id="1276920"/>
    <lineage>
        <taxon>Bacteria</taxon>
        <taxon>Bacillati</taxon>
        <taxon>Actinomycetota</taxon>
        <taxon>Actinomycetes</taxon>
        <taxon>Micrococcales</taxon>
        <taxon>Micrococcaceae</taxon>
        <taxon>Paeniglutamicibacter</taxon>
    </lineage>
</organism>
<name>M7MR28_9MICC</name>
<proteinExistence type="predicted"/>
<comment type="caution">
    <text evidence="1">The sequence shown here is derived from an EMBL/GenBank/DDBJ whole genome shotgun (WGS) entry which is preliminary data.</text>
</comment>
<evidence type="ECO:0000313" key="1">
    <source>
        <dbReference type="EMBL" id="EMQ98827.1"/>
    </source>
</evidence>
<dbReference type="eggNOG" id="COG0640">
    <property type="taxonomic scope" value="Bacteria"/>
</dbReference>
<dbReference type="InterPro" id="IPR036390">
    <property type="entry name" value="WH_DNA-bd_sf"/>
</dbReference>
<dbReference type="Gene3D" id="1.10.10.10">
    <property type="entry name" value="Winged helix-like DNA-binding domain superfamily/Winged helix DNA-binding domain"/>
    <property type="match status" value="1"/>
</dbReference>
<dbReference type="InterPro" id="IPR011991">
    <property type="entry name" value="ArsR-like_HTH"/>
</dbReference>
<dbReference type="Proteomes" id="UP000012015">
    <property type="component" value="Unassembled WGS sequence"/>
</dbReference>
<dbReference type="AlphaFoldDB" id="M7MR28"/>
<dbReference type="EMBL" id="AOCK01000004">
    <property type="protein sequence ID" value="EMQ98827.1"/>
    <property type="molecule type" value="Genomic_DNA"/>
</dbReference>
<sequence length="195" mass="20975">MFERKNVVPYCGPMSGTEQPSDLHQAVRQLSERLTALEERFSPGTGERIQQDNPHSSDAFWALEGLRARLATHPATADGAVMLVGSVALPSGAPVQWQQAAGSAEMFDTDWSDRAASLAALGHPIRLELLRHVLCGTHSTAELAALETLGTTGQLHHHLRQLLSGGWLKQGARGSYEVPAARIVPLLVCLTAVET</sequence>
<reference evidence="1 2" key="1">
    <citation type="journal article" date="2013" name="Genome Announc.">
        <title>Draft Genome Sequence of Arthrobacter gangotriensis Strain Lz1yT, Isolated from a Penguin Rookery Soil Sample Collected in Antarctica, near the Indian Station Dakshin Gangotri.</title>
        <authorList>
            <person name="Shivaji S."/>
            <person name="Ara S."/>
            <person name="Bandi S."/>
            <person name="Singh A."/>
            <person name="Kumar Pinnaka A."/>
        </authorList>
    </citation>
    <scope>NUCLEOTIDE SEQUENCE [LARGE SCALE GENOMIC DNA]</scope>
    <source>
        <strain evidence="1 2">Lz1y</strain>
    </source>
</reference>
<evidence type="ECO:0008006" key="3">
    <source>
        <dbReference type="Google" id="ProtNLM"/>
    </source>
</evidence>
<dbReference type="SUPFAM" id="SSF46785">
    <property type="entry name" value="Winged helix' DNA-binding domain"/>
    <property type="match status" value="1"/>
</dbReference>
<protein>
    <recommendedName>
        <fullName evidence="3">Helix-turn-helix domain protein</fullName>
    </recommendedName>
</protein>
<evidence type="ECO:0000313" key="2">
    <source>
        <dbReference type="Proteomes" id="UP000012015"/>
    </source>
</evidence>
<dbReference type="CDD" id="cd00090">
    <property type="entry name" value="HTH_ARSR"/>
    <property type="match status" value="1"/>
</dbReference>
<accession>M7MR28</accession>
<dbReference type="InterPro" id="IPR036388">
    <property type="entry name" value="WH-like_DNA-bd_sf"/>
</dbReference>
<gene>
    <name evidence="1" type="ORF">ADIAG_01585</name>
</gene>
<keyword evidence="2" id="KW-1185">Reference proteome</keyword>
<dbReference type="STRING" id="1276920.ADIAG_01585"/>